<evidence type="ECO:0000313" key="1">
    <source>
        <dbReference type="EMBL" id="TFK67519.1"/>
    </source>
</evidence>
<keyword evidence="2" id="KW-1185">Reference proteome</keyword>
<dbReference type="EMBL" id="ML208374">
    <property type="protein sequence ID" value="TFK67519.1"/>
    <property type="molecule type" value="Genomic_DNA"/>
</dbReference>
<name>A0ACD3AQH5_9AGAR</name>
<protein>
    <submittedName>
        <fullName evidence="1">Uncharacterized protein</fullName>
    </submittedName>
</protein>
<organism evidence="1 2">
    <name type="scientific">Pluteus cervinus</name>
    <dbReference type="NCBI Taxonomy" id="181527"/>
    <lineage>
        <taxon>Eukaryota</taxon>
        <taxon>Fungi</taxon>
        <taxon>Dikarya</taxon>
        <taxon>Basidiomycota</taxon>
        <taxon>Agaricomycotina</taxon>
        <taxon>Agaricomycetes</taxon>
        <taxon>Agaricomycetidae</taxon>
        <taxon>Agaricales</taxon>
        <taxon>Pluteineae</taxon>
        <taxon>Pluteaceae</taxon>
        <taxon>Pluteus</taxon>
    </lineage>
</organism>
<proteinExistence type="predicted"/>
<sequence>MSAWEDILLRNCHRFCLGGTLFEYLGMFLLGSFYEPLCVFWFRRRMDSLLSHPGNETRAVKARCFCLHRHVRWPLRSLLLLCAYCRLIYPFLEYEDLGRACRVTKARHVCLHRCI</sequence>
<gene>
    <name evidence="1" type="ORF">BDN72DRAFT_95234</name>
</gene>
<accession>A0ACD3AQH5</accession>
<evidence type="ECO:0000313" key="2">
    <source>
        <dbReference type="Proteomes" id="UP000308600"/>
    </source>
</evidence>
<dbReference type="Proteomes" id="UP000308600">
    <property type="component" value="Unassembled WGS sequence"/>
</dbReference>
<reference evidence="1 2" key="1">
    <citation type="journal article" date="2019" name="Nat. Ecol. Evol.">
        <title>Megaphylogeny resolves global patterns of mushroom evolution.</title>
        <authorList>
            <person name="Varga T."/>
            <person name="Krizsan K."/>
            <person name="Foldi C."/>
            <person name="Dima B."/>
            <person name="Sanchez-Garcia M."/>
            <person name="Sanchez-Ramirez S."/>
            <person name="Szollosi G.J."/>
            <person name="Szarkandi J.G."/>
            <person name="Papp V."/>
            <person name="Albert L."/>
            <person name="Andreopoulos W."/>
            <person name="Angelini C."/>
            <person name="Antonin V."/>
            <person name="Barry K.W."/>
            <person name="Bougher N.L."/>
            <person name="Buchanan P."/>
            <person name="Buyck B."/>
            <person name="Bense V."/>
            <person name="Catcheside P."/>
            <person name="Chovatia M."/>
            <person name="Cooper J."/>
            <person name="Damon W."/>
            <person name="Desjardin D."/>
            <person name="Finy P."/>
            <person name="Geml J."/>
            <person name="Haridas S."/>
            <person name="Hughes K."/>
            <person name="Justo A."/>
            <person name="Karasinski D."/>
            <person name="Kautmanova I."/>
            <person name="Kiss B."/>
            <person name="Kocsube S."/>
            <person name="Kotiranta H."/>
            <person name="LaButti K.M."/>
            <person name="Lechner B.E."/>
            <person name="Liimatainen K."/>
            <person name="Lipzen A."/>
            <person name="Lukacs Z."/>
            <person name="Mihaltcheva S."/>
            <person name="Morgado L.N."/>
            <person name="Niskanen T."/>
            <person name="Noordeloos M.E."/>
            <person name="Ohm R.A."/>
            <person name="Ortiz-Santana B."/>
            <person name="Ovrebo C."/>
            <person name="Racz N."/>
            <person name="Riley R."/>
            <person name="Savchenko A."/>
            <person name="Shiryaev A."/>
            <person name="Soop K."/>
            <person name="Spirin V."/>
            <person name="Szebenyi C."/>
            <person name="Tomsovsky M."/>
            <person name="Tulloss R.E."/>
            <person name="Uehling J."/>
            <person name="Grigoriev I.V."/>
            <person name="Vagvolgyi C."/>
            <person name="Papp T."/>
            <person name="Martin F.M."/>
            <person name="Miettinen O."/>
            <person name="Hibbett D.S."/>
            <person name="Nagy L.G."/>
        </authorList>
    </citation>
    <scope>NUCLEOTIDE SEQUENCE [LARGE SCALE GENOMIC DNA]</scope>
    <source>
        <strain evidence="1 2">NL-1719</strain>
    </source>
</reference>